<accession>A0A6H1ZM86</accession>
<dbReference type="AlphaFoldDB" id="A0A6H1ZM86"/>
<dbReference type="EMBL" id="MT144724">
    <property type="protein sequence ID" value="QJH98273.1"/>
    <property type="molecule type" value="Genomic_DNA"/>
</dbReference>
<evidence type="ECO:0000313" key="1">
    <source>
        <dbReference type="EMBL" id="QJA48579.1"/>
    </source>
</evidence>
<name>A0A6H1ZM86_9ZZZZ</name>
<evidence type="ECO:0000313" key="2">
    <source>
        <dbReference type="EMBL" id="QJH98273.1"/>
    </source>
</evidence>
<protein>
    <submittedName>
        <fullName evidence="1">Uncharacterized protein</fullName>
    </submittedName>
</protein>
<reference evidence="1" key="1">
    <citation type="submission" date="2020-03" db="EMBL/GenBank/DDBJ databases">
        <title>The deep terrestrial virosphere.</title>
        <authorList>
            <person name="Holmfeldt K."/>
            <person name="Nilsson E."/>
            <person name="Simone D."/>
            <person name="Lopez-Fernandez M."/>
            <person name="Wu X."/>
            <person name="de Brujin I."/>
            <person name="Lundin D."/>
            <person name="Andersson A."/>
            <person name="Bertilsson S."/>
            <person name="Dopson M."/>
        </authorList>
    </citation>
    <scope>NUCLEOTIDE SEQUENCE</scope>
    <source>
        <strain evidence="1">TM448A01029</strain>
        <strain evidence="2">TM448B01253</strain>
    </source>
</reference>
<organism evidence="1">
    <name type="scientific">viral metagenome</name>
    <dbReference type="NCBI Taxonomy" id="1070528"/>
    <lineage>
        <taxon>unclassified sequences</taxon>
        <taxon>metagenomes</taxon>
        <taxon>organismal metagenomes</taxon>
    </lineage>
</organism>
<gene>
    <name evidence="1" type="ORF">TM448A01029_0007</name>
    <name evidence="2" type="ORF">TM448B01253_0019</name>
</gene>
<sequence>MKVQNEWDNLPFSSQLRMPITAAVPMIFRWKIMQMKLLLNDLKYLHETHKIGWAQTLYITVQKECNELCEKLNEEIRDTQKERSEY</sequence>
<dbReference type="EMBL" id="MT144091">
    <property type="protein sequence ID" value="QJA48579.1"/>
    <property type="molecule type" value="Genomic_DNA"/>
</dbReference>
<proteinExistence type="predicted"/>